<comment type="subcellular location">
    <subcellularLocation>
        <location evidence="1 8">Cytoplasm</location>
    </subcellularLocation>
</comment>
<dbReference type="RefSeq" id="WP_101356291.1">
    <property type="nucleotide sequence ID" value="NZ_PIQO01000025.1"/>
</dbReference>
<dbReference type="EMBL" id="PIQO01000025">
    <property type="protein sequence ID" value="PKR82920.1"/>
    <property type="molecule type" value="Genomic_DNA"/>
</dbReference>
<dbReference type="CDD" id="cd01992">
    <property type="entry name" value="TilS_N"/>
    <property type="match status" value="1"/>
</dbReference>
<evidence type="ECO:0000256" key="2">
    <source>
        <dbReference type="ARBA" id="ARBA00022490"/>
    </source>
</evidence>
<dbReference type="Pfam" id="PF11734">
    <property type="entry name" value="TilS_C"/>
    <property type="match status" value="1"/>
</dbReference>
<gene>
    <name evidence="8 10" type="primary">tilS</name>
    <name evidence="10" type="ORF">CWO92_21655</name>
</gene>
<proteinExistence type="inferred from homology"/>
<dbReference type="AlphaFoldDB" id="A0A2N3LE49"/>
<dbReference type="InterPro" id="IPR012094">
    <property type="entry name" value="tRNA_Ile_lys_synt"/>
</dbReference>
<evidence type="ECO:0000256" key="8">
    <source>
        <dbReference type="HAMAP-Rule" id="MF_01161"/>
    </source>
</evidence>
<dbReference type="OrthoDB" id="9807403at2"/>
<evidence type="ECO:0000256" key="7">
    <source>
        <dbReference type="ARBA" id="ARBA00048539"/>
    </source>
</evidence>
<dbReference type="GO" id="GO:0005524">
    <property type="term" value="F:ATP binding"/>
    <property type="evidence" value="ECO:0007669"/>
    <property type="project" value="UniProtKB-UniRule"/>
</dbReference>
<dbReference type="SUPFAM" id="SSF82829">
    <property type="entry name" value="MesJ substrate recognition domain-like"/>
    <property type="match status" value="1"/>
</dbReference>
<feature type="domain" description="Lysidine-tRNA(Ile) synthetase C-terminal" evidence="9">
    <location>
        <begin position="387"/>
        <end position="462"/>
    </location>
</feature>
<dbReference type="PANTHER" id="PTHR43033">
    <property type="entry name" value="TRNA(ILE)-LYSIDINE SYNTHASE-RELATED"/>
    <property type="match status" value="1"/>
</dbReference>
<dbReference type="GO" id="GO:0032267">
    <property type="term" value="F:tRNA(Ile)-lysidine synthase activity"/>
    <property type="evidence" value="ECO:0007669"/>
    <property type="project" value="UniProtKB-EC"/>
</dbReference>
<dbReference type="Gene3D" id="3.40.50.620">
    <property type="entry name" value="HUPs"/>
    <property type="match status" value="1"/>
</dbReference>
<dbReference type="PANTHER" id="PTHR43033:SF1">
    <property type="entry name" value="TRNA(ILE)-LYSIDINE SYNTHASE-RELATED"/>
    <property type="match status" value="1"/>
</dbReference>
<dbReference type="Pfam" id="PF01171">
    <property type="entry name" value="ATP_bind_3"/>
    <property type="match status" value="1"/>
</dbReference>
<dbReference type="GO" id="GO:0005737">
    <property type="term" value="C:cytoplasm"/>
    <property type="evidence" value="ECO:0007669"/>
    <property type="project" value="UniProtKB-SubCell"/>
</dbReference>
<dbReference type="InterPro" id="IPR011063">
    <property type="entry name" value="TilS/TtcA_N"/>
</dbReference>
<evidence type="ECO:0000313" key="10">
    <source>
        <dbReference type="EMBL" id="PKR82920.1"/>
    </source>
</evidence>
<keyword evidence="4 8" id="KW-0819">tRNA processing</keyword>
<dbReference type="NCBIfam" id="TIGR02433">
    <property type="entry name" value="lysidine_TilS_C"/>
    <property type="match status" value="1"/>
</dbReference>
<keyword evidence="3 8" id="KW-0436">Ligase</keyword>
<comment type="catalytic activity">
    <reaction evidence="7 8">
        <text>cytidine(34) in tRNA(Ile2) + L-lysine + ATP = lysidine(34) in tRNA(Ile2) + AMP + diphosphate + H(+)</text>
        <dbReference type="Rhea" id="RHEA:43744"/>
        <dbReference type="Rhea" id="RHEA-COMP:10625"/>
        <dbReference type="Rhea" id="RHEA-COMP:10670"/>
        <dbReference type="ChEBI" id="CHEBI:15378"/>
        <dbReference type="ChEBI" id="CHEBI:30616"/>
        <dbReference type="ChEBI" id="CHEBI:32551"/>
        <dbReference type="ChEBI" id="CHEBI:33019"/>
        <dbReference type="ChEBI" id="CHEBI:82748"/>
        <dbReference type="ChEBI" id="CHEBI:83665"/>
        <dbReference type="ChEBI" id="CHEBI:456215"/>
        <dbReference type="EC" id="6.3.4.19"/>
    </reaction>
</comment>
<evidence type="ECO:0000313" key="11">
    <source>
        <dbReference type="Proteomes" id="UP000233440"/>
    </source>
</evidence>
<keyword evidence="11" id="KW-1185">Reference proteome</keyword>
<dbReference type="SUPFAM" id="SSF56037">
    <property type="entry name" value="PheT/TilS domain"/>
    <property type="match status" value="1"/>
</dbReference>
<dbReference type="InterPro" id="IPR012795">
    <property type="entry name" value="tRNA_Ile_lys_synt_N"/>
</dbReference>
<reference evidence="10 11" key="1">
    <citation type="submission" date="2017-11" db="EMBL/GenBank/DDBJ databases">
        <title>Bacillus camelliae sp. nov., isolated from pu'er tea.</title>
        <authorList>
            <person name="Niu L."/>
        </authorList>
    </citation>
    <scope>NUCLEOTIDE SEQUENCE [LARGE SCALE GENOMIC DNA]</scope>
    <source>
        <strain evidence="10 11">7578-1</strain>
    </source>
</reference>
<dbReference type="InterPro" id="IPR012796">
    <property type="entry name" value="Lysidine-tRNA-synth_C"/>
</dbReference>
<evidence type="ECO:0000256" key="1">
    <source>
        <dbReference type="ARBA" id="ARBA00004496"/>
    </source>
</evidence>
<dbReference type="SUPFAM" id="SSF52402">
    <property type="entry name" value="Adenine nucleotide alpha hydrolases-like"/>
    <property type="match status" value="1"/>
</dbReference>
<keyword evidence="2 8" id="KW-0963">Cytoplasm</keyword>
<dbReference type="GO" id="GO:0006400">
    <property type="term" value="P:tRNA modification"/>
    <property type="evidence" value="ECO:0007669"/>
    <property type="project" value="UniProtKB-UniRule"/>
</dbReference>
<dbReference type="HAMAP" id="MF_01161">
    <property type="entry name" value="tRNA_Ile_lys_synt"/>
    <property type="match status" value="1"/>
</dbReference>
<organism evidence="10 11">
    <name type="scientific">Heyndrickxia camelliae</name>
    <dbReference type="NCBI Taxonomy" id="1707093"/>
    <lineage>
        <taxon>Bacteria</taxon>
        <taxon>Bacillati</taxon>
        <taxon>Bacillota</taxon>
        <taxon>Bacilli</taxon>
        <taxon>Bacillales</taxon>
        <taxon>Bacillaceae</taxon>
        <taxon>Heyndrickxia</taxon>
    </lineage>
</organism>
<evidence type="ECO:0000256" key="6">
    <source>
        <dbReference type="ARBA" id="ARBA00022840"/>
    </source>
</evidence>
<feature type="binding site" evidence="8">
    <location>
        <begin position="29"/>
        <end position="34"/>
    </location>
    <ligand>
        <name>ATP</name>
        <dbReference type="ChEBI" id="CHEBI:30616"/>
    </ligand>
</feature>
<dbReference type="SMART" id="SM00977">
    <property type="entry name" value="TilS_C"/>
    <property type="match status" value="1"/>
</dbReference>
<comment type="caution">
    <text evidence="10">The sequence shown here is derived from an EMBL/GenBank/DDBJ whole genome shotgun (WGS) entry which is preliminary data.</text>
</comment>
<dbReference type="InterPro" id="IPR014729">
    <property type="entry name" value="Rossmann-like_a/b/a_fold"/>
</dbReference>
<dbReference type="EC" id="6.3.4.19" evidence="8"/>
<keyword evidence="6 8" id="KW-0067">ATP-binding</keyword>
<evidence type="ECO:0000259" key="9">
    <source>
        <dbReference type="SMART" id="SM00977"/>
    </source>
</evidence>
<name>A0A2N3LE49_9BACI</name>
<evidence type="ECO:0000256" key="4">
    <source>
        <dbReference type="ARBA" id="ARBA00022694"/>
    </source>
</evidence>
<accession>A0A2N3LE49</accession>
<comment type="function">
    <text evidence="8">Ligates lysine onto the cytidine present at position 34 of the AUA codon-specific tRNA(Ile) that contains the anticodon CAU, in an ATP-dependent manner. Cytidine is converted to lysidine, thus changing the amino acid specificity of the tRNA from methionine to isoleucine.</text>
</comment>
<comment type="domain">
    <text evidence="8">The N-terminal region contains the highly conserved SGGXDS motif, predicted to be a P-loop motif involved in ATP binding.</text>
</comment>
<dbReference type="NCBIfam" id="TIGR02432">
    <property type="entry name" value="lysidine_TilS_N"/>
    <property type="match status" value="1"/>
</dbReference>
<protein>
    <recommendedName>
        <fullName evidence="8">tRNA(Ile)-lysidine synthase</fullName>
        <ecNumber evidence="8">6.3.4.19</ecNumber>
    </recommendedName>
    <alternativeName>
        <fullName evidence="8">tRNA(Ile)-2-lysyl-cytidine synthase</fullName>
    </alternativeName>
    <alternativeName>
        <fullName evidence="8">tRNA(Ile)-lysidine synthetase</fullName>
    </alternativeName>
</protein>
<dbReference type="Proteomes" id="UP000233440">
    <property type="component" value="Unassembled WGS sequence"/>
</dbReference>
<keyword evidence="5 8" id="KW-0547">Nucleotide-binding</keyword>
<evidence type="ECO:0000256" key="5">
    <source>
        <dbReference type="ARBA" id="ARBA00022741"/>
    </source>
</evidence>
<dbReference type="Gene3D" id="3.30.465.60">
    <property type="match status" value="1"/>
</dbReference>
<evidence type="ECO:0000256" key="3">
    <source>
        <dbReference type="ARBA" id="ARBA00022598"/>
    </source>
</evidence>
<sequence length="473" mass="54635">MLSFEAKVTEFIKNHRLLEKGDSLLIGVSGGPDSLALVHYLYQRKDYFSVSLTVAHVDHMLRGRESYEDLLFVEEFCHNLGINIAVKRINIEEKVHREGNGFEETARKYRYQFYDDTMEQLGLNKLVLGHHGDDQIETILMRLTRGSSGKGRAGIPLRRKVAYGELIRPLLCVTKREIEEYCHYYQLTPRIDPTNQSVDYTRNRFRMDILPFLKKENSHVHEHFQRFSEDLLEDESFLQELTEKKMNKVWNKTDGEITININSFSAMPLPLQRRGIQLILNYLYKENPGTFLSVHIDAVLNLVSNPHQPSGKLDLPLGLKVIRSYESCRFSFAVEELSSAYEFMLEDGAQVILPNGYMIEMFKGEHPTLNEGNNIICIHSNDITFPVIVRTKRNGDRMKVKGLNGTKKVKDIFIDEKVPIDEREIWPIVTDQEGIILWIPGLKKSCYAKPPVPNEAYYILQYCKQTSSRGQPS</sequence>
<comment type="similarity">
    <text evidence="8">Belongs to the tRNA(Ile)-lysidine synthase family.</text>
</comment>